<accession>A0A7C9P226</accession>
<dbReference type="RefSeq" id="WP_161482644.1">
    <property type="nucleotide sequence ID" value="NZ_WXEW01000008.1"/>
</dbReference>
<gene>
    <name evidence="1" type="ORF">GT755_28620</name>
</gene>
<proteinExistence type="predicted"/>
<dbReference type="InterPro" id="IPR028978">
    <property type="entry name" value="Chorismate_lyase_/UTRA_dom_sf"/>
</dbReference>
<dbReference type="SUPFAM" id="SSF64288">
    <property type="entry name" value="Chorismate lyase-like"/>
    <property type="match status" value="1"/>
</dbReference>
<dbReference type="Gene3D" id="3.40.1410.10">
    <property type="entry name" value="Chorismate lyase-like"/>
    <property type="match status" value="1"/>
</dbReference>
<dbReference type="Proteomes" id="UP000479526">
    <property type="component" value="Unassembled WGS sequence"/>
</dbReference>
<dbReference type="EMBL" id="WXEW01000008">
    <property type="protein sequence ID" value="NAS25637.1"/>
    <property type="molecule type" value="Genomic_DNA"/>
</dbReference>
<sequence>MSIPADAVTRMVLTNDGSTTQLLSALLGVPLRVRVLDQRGLPSSQVRPRAAVKALVAGEGDEPLVVRKSQLVRPDGRAISVNTVIMTSSHLVARSIVDGGGTPLGQVLQGAVEQRRVITETGCRMSEWGGVGRPSVYRSYLVFAGGRPFLHVEEQFHPAIVTPIRDLPLLEEDPRQWPAKKRPAHPRRGPAMQTYISDTLVSLPQPAASSRKPAE</sequence>
<comment type="caution">
    <text evidence="1">The sequence shown here is derived from an EMBL/GenBank/DDBJ whole genome shotgun (WGS) entry which is preliminary data.</text>
</comment>
<keyword evidence="2" id="KW-1185">Reference proteome</keyword>
<evidence type="ECO:0000313" key="2">
    <source>
        <dbReference type="Proteomes" id="UP000479526"/>
    </source>
</evidence>
<evidence type="ECO:0000313" key="1">
    <source>
        <dbReference type="EMBL" id="NAS25637.1"/>
    </source>
</evidence>
<reference evidence="1 2" key="1">
    <citation type="submission" date="2020-01" db="EMBL/GenBank/DDBJ databases">
        <title>Herbidospora sp. NEAU-GS84 nov., a novel actinomycete isolated from soil.</title>
        <authorList>
            <person name="Han L."/>
        </authorList>
    </citation>
    <scope>NUCLEOTIDE SEQUENCE [LARGE SCALE GENOMIC DNA]</scope>
    <source>
        <strain evidence="1 2">NEAU-GS84</strain>
    </source>
</reference>
<organism evidence="1 2">
    <name type="scientific">Herbidospora solisilvae</name>
    <dbReference type="NCBI Taxonomy" id="2696284"/>
    <lineage>
        <taxon>Bacteria</taxon>
        <taxon>Bacillati</taxon>
        <taxon>Actinomycetota</taxon>
        <taxon>Actinomycetes</taxon>
        <taxon>Streptosporangiales</taxon>
        <taxon>Streptosporangiaceae</taxon>
        <taxon>Herbidospora</taxon>
    </lineage>
</organism>
<dbReference type="AlphaFoldDB" id="A0A7C9P226"/>
<name>A0A7C9P226_9ACTN</name>
<protein>
    <submittedName>
        <fullName evidence="1">DUF98 domain-containing protein</fullName>
    </submittedName>
</protein>